<feature type="domain" description="PI-PLC Y-box" evidence="21">
    <location>
        <begin position="615"/>
        <end position="727"/>
    </location>
</feature>
<accession>A0A7K6B4H3</accession>
<dbReference type="CDD" id="cd16220">
    <property type="entry name" value="EFh_PI-PLCeta1"/>
    <property type="match status" value="1"/>
</dbReference>
<keyword evidence="5" id="KW-0963">Cytoplasm</keyword>
<comment type="catalytic activity">
    <reaction evidence="15">
        <text>a 1,2-diacyl-sn-glycero-3-phospho-(1D-myo-inositol-4,5-bisphosphate) + H2O = 1D-myo-inositol 1,4,5-trisphosphate + a 1,2-diacyl-sn-glycerol + H(+)</text>
        <dbReference type="Rhea" id="RHEA:33179"/>
        <dbReference type="ChEBI" id="CHEBI:15377"/>
        <dbReference type="ChEBI" id="CHEBI:15378"/>
        <dbReference type="ChEBI" id="CHEBI:17815"/>
        <dbReference type="ChEBI" id="CHEBI:58456"/>
        <dbReference type="ChEBI" id="CHEBI:203600"/>
        <dbReference type="EC" id="3.1.4.11"/>
    </reaction>
    <physiologicalReaction direction="left-to-right" evidence="15">
        <dbReference type="Rhea" id="RHEA:33180"/>
    </physiologicalReaction>
</comment>
<evidence type="ECO:0000256" key="4">
    <source>
        <dbReference type="ARBA" id="ARBA00022475"/>
    </source>
</evidence>
<keyword evidence="6" id="KW-0597">Phosphoprotein</keyword>
<evidence type="ECO:0000256" key="17">
    <source>
        <dbReference type="RuleBase" id="RU361133"/>
    </source>
</evidence>
<dbReference type="Gene3D" id="2.30.29.30">
    <property type="entry name" value="Pleckstrin-homology domain (PH domain)/Phosphotyrosine-binding domain (PTB)"/>
    <property type="match status" value="1"/>
</dbReference>
<comment type="caution">
    <text evidence="23">The sequence shown here is derived from an EMBL/GenBank/DDBJ whole genome shotgun (WGS) entry which is preliminary data.</text>
</comment>
<dbReference type="CDD" id="cd00275">
    <property type="entry name" value="C2_PLC_like"/>
    <property type="match status" value="1"/>
</dbReference>
<keyword evidence="4" id="KW-1003">Cell membrane</keyword>
<dbReference type="SUPFAM" id="SSF51695">
    <property type="entry name" value="PLC-like phosphodiesterases"/>
    <property type="match status" value="1"/>
</dbReference>
<evidence type="ECO:0000256" key="7">
    <source>
        <dbReference type="ARBA" id="ARBA00022723"/>
    </source>
</evidence>
<evidence type="ECO:0000259" key="20">
    <source>
        <dbReference type="PROSITE" id="PS50004"/>
    </source>
</evidence>
<dbReference type="SMART" id="SM00148">
    <property type="entry name" value="PLCXc"/>
    <property type="match status" value="1"/>
</dbReference>
<keyword evidence="10" id="KW-0106">Calcium</keyword>
<keyword evidence="14" id="KW-0807">Transducer</keyword>
<dbReference type="GO" id="GO:0016042">
    <property type="term" value="P:lipid catabolic process"/>
    <property type="evidence" value="ECO:0007669"/>
    <property type="project" value="UniProtKB-KW"/>
</dbReference>
<evidence type="ECO:0000256" key="9">
    <source>
        <dbReference type="ARBA" id="ARBA00022801"/>
    </source>
</evidence>
<dbReference type="Gene3D" id="3.20.20.190">
    <property type="entry name" value="Phosphatidylinositol (PI) phosphodiesterase"/>
    <property type="match status" value="2"/>
</dbReference>
<feature type="compositionally biased region" description="Basic and acidic residues" evidence="18">
    <location>
        <begin position="934"/>
        <end position="953"/>
    </location>
</feature>
<feature type="compositionally biased region" description="Low complexity" evidence="18">
    <location>
        <begin position="992"/>
        <end position="1001"/>
    </location>
</feature>
<dbReference type="SMART" id="SM00233">
    <property type="entry name" value="PH"/>
    <property type="match status" value="1"/>
</dbReference>
<evidence type="ECO:0000256" key="2">
    <source>
        <dbReference type="ARBA" id="ARBA00004236"/>
    </source>
</evidence>
<dbReference type="GO" id="GO:0005737">
    <property type="term" value="C:cytoplasm"/>
    <property type="evidence" value="ECO:0007669"/>
    <property type="project" value="UniProtKB-SubCell"/>
</dbReference>
<comment type="function">
    <text evidence="16">The production of the second messenger molecules diacylglycerol (DAG) and inositol 1,4,5-trisphosphate (IP3) is mediated by activated phosphatidylinositol-specific phospholipase C enzymes. This phospholipase activity is very sensitive to calcium. May be important for formation and maintenance of the neuronal network in the postnatal brain.</text>
</comment>
<proteinExistence type="predicted"/>
<feature type="compositionally biased region" description="Basic and acidic residues" evidence="18">
    <location>
        <begin position="1591"/>
        <end position="1600"/>
    </location>
</feature>
<dbReference type="GO" id="GO:0046488">
    <property type="term" value="P:phosphatidylinositol metabolic process"/>
    <property type="evidence" value="ECO:0007669"/>
    <property type="project" value="TreeGrafter"/>
</dbReference>
<evidence type="ECO:0000259" key="22">
    <source>
        <dbReference type="PROSITE" id="PS50222"/>
    </source>
</evidence>
<organism evidence="23 24">
    <name type="scientific">Upupa epops</name>
    <name type="common">Eurasian hoopoe</name>
    <dbReference type="NCBI Taxonomy" id="57439"/>
    <lineage>
        <taxon>Eukaryota</taxon>
        <taxon>Metazoa</taxon>
        <taxon>Chordata</taxon>
        <taxon>Craniata</taxon>
        <taxon>Vertebrata</taxon>
        <taxon>Euteleostomi</taxon>
        <taxon>Archelosauria</taxon>
        <taxon>Archosauria</taxon>
        <taxon>Dinosauria</taxon>
        <taxon>Saurischia</taxon>
        <taxon>Theropoda</taxon>
        <taxon>Coelurosauria</taxon>
        <taxon>Aves</taxon>
        <taxon>Neognathae</taxon>
        <taxon>Neoaves</taxon>
        <taxon>Telluraves</taxon>
        <taxon>Coraciimorphae</taxon>
        <taxon>Bucerotiformes</taxon>
        <taxon>Upupidae</taxon>
        <taxon>Upupa</taxon>
    </lineage>
</organism>
<comment type="cofactor">
    <cofactor evidence="1">
        <name>Ca(2+)</name>
        <dbReference type="ChEBI" id="CHEBI:29108"/>
    </cofactor>
</comment>
<dbReference type="Pfam" id="PF00168">
    <property type="entry name" value="C2"/>
    <property type="match status" value="1"/>
</dbReference>
<dbReference type="PANTHER" id="PTHR10336:SF51">
    <property type="entry name" value="1-PHOSPHATIDYLINOSITOL 4,5-BISPHOSPHATE PHOSPHODIESTERASE ETA-1"/>
    <property type="match status" value="1"/>
</dbReference>
<dbReference type="Pfam" id="PF16457">
    <property type="entry name" value="PH_12"/>
    <property type="match status" value="1"/>
</dbReference>
<dbReference type="PROSITE" id="PS50222">
    <property type="entry name" value="EF_HAND_2"/>
    <property type="match status" value="2"/>
</dbReference>
<evidence type="ECO:0000259" key="19">
    <source>
        <dbReference type="PROSITE" id="PS50003"/>
    </source>
</evidence>
<dbReference type="Gene3D" id="2.60.40.150">
    <property type="entry name" value="C2 domain"/>
    <property type="match status" value="1"/>
</dbReference>
<feature type="domain" description="C2" evidence="20">
    <location>
        <begin position="729"/>
        <end position="857"/>
    </location>
</feature>
<feature type="non-terminal residue" evidence="23">
    <location>
        <position position="1"/>
    </location>
</feature>
<dbReference type="PROSITE" id="PS50004">
    <property type="entry name" value="C2"/>
    <property type="match status" value="1"/>
</dbReference>
<dbReference type="FunFam" id="2.30.29.30:FF:000063">
    <property type="entry name" value="Phosphoinositide phospholipase C"/>
    <property type="match status" value="1"/>
</dbReference>
<dbReference type="Pfam" id="PF09279">
    <property type="entry name" value="EF-hand_like"/>
    <property type="match status" value="1"/>
</dbReference>
<dbReference type="FunFam" id="1.10.238.10:FF:000005">
    <property type="entry name" value="Phosphoinositide phospholipase C"/>
    <property type="match status" value="1"/>
</dbReference>
<dbReference type="Pfam" id="PF00388">
    <property type="entry name" value="PI-PLC-X"/>
    <property type="match status" value="1"/>
</dbReference>
<dbReference type="PROSITE" id="PS50008">
    <property type="entry name" value="PIPLC_Y_DOMAIN"/>
    <property type="match status" value="1"/>
</dbReference>
<dbReference type="GO" id="GO:0005886">
    <property type="term" value="C:plasma membrane"/>
    <property type="evidence" value="ECO:0007669"/>
    <property type="project" value="UniProtKB-SubCell"/>
</dbReference>
<dbReference type="SMART" id="SM00239">
    <property type="entry name" value="C2"/>
    <property type="match status" value="1"/>
</dbReference>
<dbReference type="Pfam" id="PF00387">
    <property type="entry name" value="PI-PLC-Y"/>
    <property type="match status" value="1"/>
</dbReference>
<dbReference type="PROSITE" id="PS50007">
    <property type="entry name" value="PIPLC_X_DOMAIN"/>
    <property type="match status" value="1"/>
</dbReference>
<dbReference type="FunFam" id="1.10.238.10:FF:000036">
    <property type="entry name" value="Phosphoinositide phospholipase C"/>
    <property type="match status" value="1"/>
</dbReference>
<dbReference type="Gene3D" id="1.10.238.10">
    <property type="entry name" value="EF-hand"/>
    <property type="match status" value="2"/>
</dbReference>
<dbReference type="InterPro" id="IPR001849">
    <property type="entry name" value="PH_domain"/>
</dbReference>
<keyword evidence="7" id="KW-0479">Metal-binding</keyword>
<dbReference type="SUPFAM" id="SSF47473">
    <property type="entry name" value="EF-hand"/>
    <property type="match status" value="1"/>
</dbReference>
<dbReference type="CDD" id="cd08632">
    <property type="entry name" value="PI-PLCc_eta1"/>
    <property type="match status" value="1"/>
</dbReference>
<dbReference type="SUPFAM" id="SSF50729">
    <property type="entry name" value="PH domain-like"/>
    <property type="match status" value="1"/>
</dbReference>
<evidence type="ECO:0000256" key="13">
    <source>
        <dbReference type="ARBA" id="ARBA00023136"/>
    </source>
</evidence>
<feature type="region of interest" description="Disordered" evidence="18">
    <location>
        <begin position="1580"/>
        <end position="1611"/>
    </location>
</feature>
<evidence type="ECO:0000256" key="15">
    <source>
        <dbReference type="ARBA" id="ARBA00023674"/>
    </source>
</evidence>
<dbReference type="InterPro" id="IPR002048">
    <property type="entry name" value="EF_hand_dom"/>
</dbReference>
<dbReference type="PROSITE" id="PS50003">
    <property type="entry name" value="PH_DOMAIN"/>
    <property type="match status" value="1"/>
</dbReference>
<dbReference type="GO" id="GO:0051209">
    <property type="term" value="P:release of sequestered calcium ion into cytosol"/>
    <property type="evidence" value="ECO:0007669"/>
    <property type="project" value="TreeGrafter"/>
</dbReference>
<dbReference type="InterPro" id="IPR000008">
    <property type="entry name" value="C2_dom"/>
</dbReference>
<dbReference type="FunFam" id="3.20.20.190:FF:000002">
    <property type="entry name" value="Phosphoinositide phospholipase C"/>
    <property type="match status" value="1"/>
</dbReference>
<dbReference type="Proteomes" id="UP000544127">
    <property type="component" value="Unassembled WGS sequence"/>
</dbReference>
<dbReference type="PANTHER" id="PTHR10336">
    <property type="entry name" value="PHOSPHOINOSITIDE-SPECIFIC PHOSPHOLIPASE C FAMILY PROTEIN"/>
    <property type="match status" value="1"/>
</dbReference>
<dbReference type="InterPro" id="IPR000909">
    <property type="entry name" value="PLipase_C_PInositol-sp_X_dom"/>
</dbReference>
<dbReference type="EC" id="3.1.4.11" evidence="17"/>
<keyword evidence="11 17" id="KW-0442">Lipid degradation</keyword>
<sequence>MSYWSLDKRSCLQYCRHFLVDNGVFHVERCMSVMQSGTQMVKLKSGTKGLIRLFYLDEHRTCIRWRPSRKSEKAKIVIDSIYKVTEGRQSEIFHRHAEGNFDPSCCFTIYHGNHMESLDLITSNPEEARTWITGLKYLMAGISDEDSLVKRQRTHDHWVKQTFEEADKNGDGLLNIEEIHQLMHKLNVNLPRRKVRQMFQEADTDENQGTLNFEEFSVFYKMMSLRRDLYLLLLSYSDKKDHLTVEELAQFLKVEQKMNNVTPEYCLDIIQKFEVSEENKKQNVLGIEGFTNFMRSPACDVFNPLHCEVHQDMDQPLCNYFIASSHNTYLTGDQLLSQSRVEMYARVLQDGCRCIEVDCWDGPDGEPVVHHGYTLTSKILFRDVAETINKYAFIKNEFPVILSIENHCSIQQQKKIAQYLKEIFGDKLDLSSVVTGDPRQLPSPQNLKGKILVKGKKLPYSLAADAEEGEVSDEDSADEIEDDCKLKPCYSNGATEHQVESFIRTKLDSLMKESQIRDKEDPDSFTVRALLKATHEGLNINLKQNLGTKEGGKKCHSRSLMGNFGKHKKAVKVVSKYHSASDEEESQQNSSGKEMGQLHSRLARRRKTVKLCRALSDLVVYTNSVSAQDIVDDGSTGNVLSFSETRAHQAVQQKAEQFMLYNQKQLTRVYPSAYRIDSSNFNPLPYWNVGCQLVALNYQSEGRVMQLNEAKFRVNGNCGYVLKPQQMCKGTFNPYSADPLPASPKKQLILKIISGQQLPKPPDSMLGDRGEIIDPFVEVEIIGLPVDCCKDQTRVVDDNGFNPVWEETLTFTIHMPEIALVRFLVWDHDPIGRDFVGQRTLAFSSLVPGYRHVYLEGLTEASIFVHITINEIYGKSKQLIGLRGLFNKNPKHTSAETSGHYMRKRSIGDRILRRTASAPAKGRKKSKMGFLEGSEFKDSVSEPTDLKDKEGVIRRTSRSLQARPASMPVDKYLVELPCPEDETAQDVKGKENASANSPNNPNEKEMKESGLQSSEKTASTSNVASQFHNNQEMTVDSSAPPLKEQPEHLGLAIGEAETSDSIGGQENNLSDETVPLMQDSGFEISTEKPNDENSADNKKEDDTKGSEEKKITPVETSLSQKVEMGNQKHDIIKKSPAAPLSLTDTSFALCSDSPDLHSALTTEDSEISRLIDEVSLANENEMDSTVSALIERFDVSDDQTDLVVVSSPQCSNSQTCSVVVTHPHIPTVDLNSPCKHNSTATKPIRSPLFSTPDTNVFSSPGTAEYSMYTIIQEAMLASASEHKTHRELVCNKKVNNVEDHSPCSPCPLPLSLQNINPQRKCGRKPRRSWEAPESAGSFASNGLFEETLINSLTGENLESSSLIEVGEDSRDLLVTTCEYRREDMSQLASPLKLIEKQDTEPGTERASRNSSSAELCAAALDCSDTFRTAGSQLPFSVGKNVGFLCHHGSEKQDDVVPTSERSQLDLHSPVLKNALAFPACSTIKQTSPLKSKSLGDLTSEDISCNFESKYQYISRSFISSGMRDKKLAAMKNMRPHSADALTEQLRKLVSLDQEDSRQPLYSKQMSDDCPKALVRKLSSRSQSRVRNIASRARERQEAASKQKPSTTNSVAGVVLRNKPLPSPHIVNRHSTGSYIAQYLNGFSGHDTEGRGIPEGACAALHYGCSDQLYMHDSVLQLEPNSDDKPEIYFLLRL</sequence>
<dbReference type="FunFam" id="2.60.40.150:FF:000018">
    <property type="entry name" value="Phosphoinositide phospholipase C"/>
    <property type="match status" value="1"/>
</dbReference>
<comment type="subcellular location">
    <subcellularLocation>
        <location evidence="2">Cell membrane</location>
    </subcellularLocation>
    <subcellularLocation>
        <location evidence="3">Cytoplasm</location>
    </subcellularLocation>
</comment>
<evidence type="ECO:0000256" key="3">
    <source>
        <dbReference type="ARBA" id="ARBA00004496"/>
    </source>
</evidence>
<dbReference type="GO" id="GO:0005509">
    <property type="term" value="F:calcium ion binding"/>
    <property type="evidence" value="ECO:0007669"/>
    <property type="project" value="InterPro"/>
</dbReference>
<dbReference type="GO" id="GO:0050429">
    <property type="term" value="F:calcium-dependent phospholipase C activity"/>
    <property type="evidence" value="ECO:0007669"/>
    <property type="project" value="InterPro"/>
</dbReference>
<dbReference type="PRINTS" id="PR00390">
    <property type="entry name" value="PHPHLIPASEC"/>
</dbReference>
<feature type="region of interest" description="Disordered" evidence="18">
    <location>
        <begin position="983"/>
        <end position="1047"/>
    </location>
</feature>
<dbReference type="SUPFAM" id="SSF49562">
    <property type="entry name" value="C2 domain (Calcium/lipid-binding domain, CaLB)"/>
    <property type="match status" value="1"/>
</dbReference>
<dbReference type="PROSITE" id="PS00018">
    <property type="entry name" value="EF_HAND_1"/>
    <property type="match status" value="1"/>
</dbReference>
<evidence type="ECO:0000313" key="24">
    <source>
        <dbReference type="Proteomes" id="UP000544127"/>
    </source>
</evidence>
<reference evidence="23 24" key="1">
    <citation type="submission" date="2019-09" db="EMBL/GenBank/DDBJ databases">
        <title>Bird 10,000 Genomes (B10K) Project - Family phase.</title>
        <authorList>
            <person name="Zhang G."/>
        </authorList>
    </citation>
    <scope>NUCLEOTIDE SEQUENCE [LARGE SCALE GENOMIC DNA]</scope>
    <source>
        <strain evidence="23">B10K-DU-012-37</strain>
    </source>
</reference>
<dbReference type="GO" id="GO:0048015">
    <property type="term" value="P:phosphatidylinositol-mediated signaling"/>
    <property type="evidence" value="ECO:0007669"/>
    <property type="project" value="TreeGrafter"/>
</dbReference>
<gene>
    <name evidence="23" type="primary">Plch1</name>
    <name evidence="23" type="ORF">UPUEPO_R00417</name>
</gene>
<dbReference type="FunFam" id="3.20.20.190:FF:000006">
    <property type="entry name" value="Phosphoinositide phospholipase C"/>
    <property type="match status" value="1"/>
</dbReference>
<dbReference type="InterPro" id="IPR035892">
    <property type="entry name" value="C2_domain_sf"/>
</dbReference>
<evidence type="ECO:0000256" key="8">
    <source>
        <dbReference type="ARBA" id="ARBA00022737"/>
    </source>
</evidence>
<evidence type="ECO:0000256" key="11">
    <source>
        <dbReference type="ARBA" id="ARBA00022963"/>
    </source>
</evidence>
<feature type="domain" description="EF-hand" evidence="22">
    <location>
        <begin position="190"/>
        <end position="226"/>
    </location>
</feature>
<dbReference type="InterPro" id="IPR015359">
    <property type="entry name" value="PLC_EF-hand-like"/>
</dbReference>
<dbReference type="InterPro" id="IPR046972">
    <property type="entry name" value="PLCeta1_EF"/>
</dbReference>
<evidence type="ECO:0000256" key="18">
    <source>
        <dbReference type="SAM" id="MobiDB-lite"/>
    </source>
</evidence>
<evidence type="ECO:0000256" key="5">
    <source>
        <dbReference type="ARBA" id="ARBA00022490"/>
    </source>
</evidence>
<feature type="compositionally biased region" description="Basic and acidic residues" evidence="18">
    <location>
        <begin position="1085"/>
        <end position="1112"/>
    </location>
</feature>
<protein>
    <recommendedName>
        <fullName evidence="17">Phosphoinositide phospholipase C</fullName>
        <ecNumber evidence="17">3.1.4.11</ecNumber>
    </recommendedName>
</protein>
<keyword evidence="13" id="KW-0472">Membrane</keyword>
<name>A0A7K6B4H3_UPUEP</name>
<feature type="region of interest" description="Disordered" evidence="18">
    <location>
        <begin position="576"/>
        <end position="600"/>
    </location>
</feature>
<evidence type="ECO:0000256" key="1">
    <source>
        <dbReference type="ARBA" id="ARBA00001913"/>
    </source>
</evidence>
<feature type="non-terminal residue" evidence="23">
    <location>
        <position position="1693"/>
    </location>
</feature>
<evidence type="ECO:0000313" key="23">
    <source>
        <dbReference type="EMBL" id="NWU96319.1"/>
    </source>
</evidence>
<dbReference type="SMART" id="SM00054">
    <property type="entry name" value="EFh"/>
    <property type="match status" value="2"/>
</dbReference>
<keyword evidence="8" id="KW-0677">Repeat</keyword>
<dbReference type="InterPro" id="IPR011992">
    <property type="entry name" value="EF-hand-dom_pair"/>
</dbReference>
<dbReference type="SMART" id="SM00149">
    <property type="entry name" value="PLCYc"/>
    <property type="match status" value="1"/>
</dbReference>
<feature type="region of interest" description="Disordered" evidence="18">
    <location>
        <begin position="1083"/>
        <end position="1117"/>
    </location>
</feature>
<dbReference type="InterPro" id="IPR017946">
    <property type="entry name" value="PLC-like_Pdiesterase_TIM-brl"/>
</dbReference>
<evidence type="ECO:0000256" key="14">
    <source>
        <dbReference type="ARBA" id="ARBA00023224"/>
    </source>
</evidence>
<dbReference type="InterPro" id="IPR001711">
    <property type="entry name" value="PLipase_C_Pinositol-sp_Y"/>
</dbReference>
<dbReference type="InterPro" id="IPR011993">
    <property type="entry name" value="PH-like_dom_sf"/>
</dbReference>
<evidence type="ECO:0000256" key="6">
    <source>
        <dbReference type="ARBA" id="ARBA00022553"/>
    </source>
</evidence>
<dbReference type="InterPro" id="IPR018247">
    <property type="entry name" value="EF_Hand_1_Ca_BS"/>
</dbReference>
<feature type="compositionally biased region" description="Polar residues" evidence="18">
    <location>
        <begin position="1010"/>
        <end position="1037"/>
    </location>
</feature>
<dbReference type="OrthoDB" id="269822at2759"/>
<dbReference type="InterPro" id="IPR028392">
    <property type="entry name" value="PLC-eta1_cat"/>
</dbReference>
<feature type="domain" description="EF-hand" evidence="22">
    <location>
        <begin position="154"/>
        <end position="189"/>
    </location>
</feature>
<dbReference type="EMBL" id="VZRI01008209">
    <property type="protein sequence ID" value="NWU96319.1"/>
    <property type="molecule type" value="Genomic_DNA"/>
</dbReference>
<evidence type="ECO:0000259" key="21">
    <source>
        <dbReference type="PROSITE" id="PS50008"/>
    </source>
</evidence>
<evidence type="ECO:0000256" key="12">
    <source>
        <dbReference type="ARBA" id="ARBA00023098"/>
    </source>
</evidence>
<keyword evidence="9 17" id="KW-0378">Hydrolase</keyword>
<keyword evidence="12 17" id="KW-0443">Lipid metabolism</keyword>
<evidence type="ECO:0000256" key="10">
    <source>
        <dbReference type="ARBA" id="ARBA00022837"/>
    </source>
</evidence>
<dbReference type="GO" id="GO:0004435">
    <property type="term" value="F:phosphatidylinositol-4,5-bisphosphate phospholipase C activity"/>
    <property type="evidence" value="ECO:0007669"/>
    <property type="project" value="UniProtKB-EC"/>
</dbReference>
<keyword evidence="24" id="KW-1185">Reference proteome</keyword>
<feature type="region of interest" description="Disordered" evidence="18">
    <location>
        <begin position="934"/>
        <end position="966"/>
    </location>
</feature>
<dbReference type="InterPro" id="IPR001192">
    <property type="entry name" value="PI-PLC_fam"/>
</dbReference>
<feature type="domain" description="PH" evidence="19">
    <location>
        <begin position="1"/>
        <end position="140"/>
    </location>
</feature>
<evidence type="ECO:0000256" key="16">
    <source>
        <dbReference type="ARBA" id="ARBA00054490"/>
    </source>
</evidence>